<organism evidence="1 2">
    <name type="scientific">Dioscorea alata</name>
    <name type="common">Purple yam</name>
    <dbReference type="NCBI Taxonomy" id="55571"/>
    <lineage>
        <taxon>Eukaryota</taxon>
        <taxon>Viridiplantae</taxon>
        <taxon>Streptophyta</taxon>
        <taxon>Embryophyta</taxon>
        <taxon>Tracheophyta</taxon>
        <taxon>Spermatophyta</taxon>
        <taxon>Magnoliopsida</taxon>
        <taxon>Liliopsida</taxon>
        <taxon>Dioscoreales</taxon>
        <taxon>Dioscoreaceae</taxon>
        <taxon>Dioscorea</taxon>
    </lineage>
</organism>
<evidence type="ECO:0000313" key="2">
    <source>
        <dbReference type="Proteomes" id="UP000827976"/>
    </source>
</evidence>
<keyword evidence="2" id="KW-1185">Reference proteome</keyword>
<gene>
    <name evidence="1" type="ORF">IHE45_19G032000</name>
</gene>
<evidence type="ECO:0000313" key="1">
    <source>
        <dbReference type="EMBL" id="KAH7652669.1"/>
    </source>
</evidence>
<accession>A0ACB7TX84</accession>
<name>A0ACB7TX84_DIOAL</name>
<sequence>MKLDRLDELLSSFSAVDQASSSCSSIADNSVPLLSNYNHNINKRTDEVWQRIVQGNTEKCVGETTLEEFLFRTGAIHLGSQDHSVMQQQQQQQQQHSDWWNYQEEQKQQISMLNSNVSVFVNRMVGDGCGVSDNHQMGMQGGVALPRLKHTLSDPQFPEAMKQCDESIDKNFQRKQKRMIKNRESAARSRARKQAYISQLEDEVTKLTDENKRLKKQKEEDMRMRIMRSYDLEKPRYQLRRTSSGPF</sequence>
<proteinExistence type="predicted"/>
<reference evidence="2" key="1">
    <citation type="journal article" date="2022" name="Nat. Commun.">
        <title>Chromosome evolution and the genetic basis of agronomically important traits in greater yam.</title>
        <authorList>
            <person name="Bredeson J.V."/>
            <person name="Lyons J.B."/>
            <person name="Oniyinde I.O."/>
            <person name="Okereke N.R."/>
            <person name="Kolade O."/>
            <person name="Nnabue I."/>
            <person name="Nwadili C.O."/>
            <person name="Hribova E."/>
            <person name="Parker M."/>
            <person name="Nwogha J."/>
            <person name="Shu S."/>
            <person name="Carlson J."/>
            <person name="Kariba R."/>
            <person name="Muthemba S."/>
            <person name="Knop K."/>
            <person name="Barton G.J."/>
            <person name="Sherwood A.V."/>
            <person name="Lopez-Montes A."/>
            <person name="Asiedu R."/>
            <person name="Jamnadass R."/>
            <person name="Muchugi A."/>
            <person name="Goodstein D."/>
            <person name="Egesi C.N."/>
            <person name="Featherston J."/>
            <person name="Asfaw A."/>
            <person name="Simpson G.G."/>
            <person name="Dolezel J."/>
            <person name="Hendre P.S."/>
            <person name="Van Deynze A."/>
            <person name="Kumar P.L."/>
            <person name="Obidiegwu J.E."/>
            <person name="Bhattacharjee R."/>
            <person name="Rokhsar D.S."/>
        </authorList>
    </citation>
    <scope>NUCLEOTIDE SEQUENCE [LARGE SCALE GENOMIC DNA]</scope>
    <source>
        <strain evidence="2">cv. TDa95/00328</strain>
    </source>
</reference>
<comment type="caution">
    <text evidence="1">The sequence shown here is derived from an EMBL/GenBank/DDBJ whole genome shotgun (WGS) entry which is preliminary data.</text>
</comment>
<protein>
    <submittedName>
        <fullName evidence="1">Basic-leucine zipper domain-containing protein</fullName>
    </submittedName>
</protein>
<dbReference type="EMBL" id="CM037029">
    <property type="protein sequence ID" value="KAH7652669.1"/>
    <property type="molecule type" value="Genomic_DNA"/>
</dbReference>
<dbReference type="Proteomes" id="UP000827976">
    <property type="component" value="Chromosome 19"/>
</dbReference>